<organism evidence="2 3">
    <name type="scientific">Podospora fimiseda</name>
    <dbReference type="NCBI Taxonomy" id="252190"/>
    <lineage>
        <taxon>Eukaryota</taxon>
        <taxon>Fungi</taxon>
        <taxon>Dikarya</taxon>
        <taxon>Ascomycota</taxon>
        <taxon>Pezizomycotina</taxon>
        <taxon>Sordariomycetes</taxon>
        <taxon>Sordariomycetidae</taxon>
        <taxon>Sordariales</taxon>
        <taxon>Podosporaceae</taxon>
        <taxon>Podospora</taxon>
    </lineage>
</organism>
<evidence type="ECO:0000256" key="1">
    <source>
        <dbReference type="SAM" id="MobiDB-lite"/>
    </source>
</evidence>
<keyword evidence="3" id="KW-1185">Reference proteome</keyword>
<proteinExistence type="predicted"/>
<evidence type="ECO:0000313" key="3">
    <source>
        <dbReference type="Proteomes" id="UP001301958"/>
    </source>
</evidence>
<sequence length="358" mass="40019">MEPLSITSLVGTCFSLLAVVAKTIKSLHDLRSNFREVDSDLRHLFSRISTVQTSVQTLQRWLDTGPATLQNNHQLMTALEQSLGDCIVVVSAIEKHLSRINFSVSSGTAAKARLKHLWKAEEVSKHERTLGYQIQALMLLLHSMQMTVLDQQKLMAKDDNQKLFKRARDDASSYIDLTDEHLSVLQGSMATAGQGMETAFEFDDLALDSHAYRAAFRLLLKKDRKSGLGTIAVDRQDPLGREGAVGETTATHRPPPPKGNNEARRRVTAPIKGFPSLQYLHYVTQAVYLFHVGFGMVGENTIHEAPPGMWRIEIKNAQDTQSPGFIDKNPNLFIRIKTNGIEAADTWIQRSNRNPAYN</sequence>
<evidence type="ECO:0008006" key="4">
    <source>
        <dbReference type="Google" id="ProtNLM"/>
    </source>
</evidence>
<comment type="caution">
    <text evidence="2">The sequence shown here is derived from an EMBL/GenBank/DDBJ whole genome shotgun (WGS) entry which is preliminary data.</text>
</comment>
<evidence type="ECO:0000313" key="2">
    <source>
        <dbReference type="EMBL" id="KAK4221953.1"/>
    </source>
</evidence>
<name>A0AAN6YP67_9PEZI</name>
<reference evidence="2" key="2">
    <citation type="submission" date="2023-05" db="EMBL/GenBank/DDBJ databases">
        <authorList>
            <consortium name="Lawrence Berkeley National Laboratory"/>
            <person name="Steindorff A."/>
            <person name="Hensen N."/>
            <person name="Bonometti L."/>
            <person name="Westerberg I."/>
            <person name="Brannstrom I.O."/>
            <person name="Guillou S."/>
            <person name="Cros-Aarteil S."/>
            <person name="Calhoun S."/>
            <person name="Haridas S."/>
            <person name="Kuo A."/>
            <person name="Mondo S."/>
            <person name="Pangilinan J."/>
            <person name="Riley R."/>
            <person name="Labutti K."/>
            <person name="Andreopoulos B."/>
            <person name="Lipzen A."/>
            <person name="Chen C."/>
            <person name="Yanf M."/>
            <person name="Daum C."/>
            <person name="Ng V."/>
            <person name="Clum A."/>
            <person name="Ohm R."/>
            <person name="Martin F."/>
            <person name="Silar P."/>
            <person name="Natvig D."/>
            <person name="Lalanne C."/>
            <person name="Gautier V."/>
            <person name="Ament-Velasquez S.L."/>
            <person name="Kruys A."/>
            <person name="Hutchinson M.I."/>
            <person name="Powell A.J."/>
            <person name="Barry K."/>
            <person name="Miller A.N."/>
            <person name="Grigoriev I.V."/>
            <person name="Debuchy R."/>
            <person name="Gladieux P."/>
            <person name="Thoren M.H."/>
            <person name="Johannesson H."/>
        </authorList>
    </citation>
    <scope>NUCLEOTIDE SEQUENCE</scope>
    <source>
        <strain evidence="2">CBS 990.96</strain>
    </source>
</reference>
<reference evidence="2" key="1">
    <citation type="journal article" date="2023" name="Mol. Phylogenet. Evol.">
        <title>Genome-scale phylogeny and comparative genomics of the fungal order Sordariales.</title>
        <authorList>
            <person name="Hensen N."/>
            <person name="Bonometti L."/>
            <person name="Westerberg I."/>
            <person name="Brannstrom I.O."/>
            <person name="Guillou S."/>
            <person name="Cros-Aarteil S."/>
            <person name="Calhoun S."/>
            <person name="Haridas S."/>
            <person name="Kuo A."/>
            <person name="Mondo S."/>
            <person name="Pangilinan J."/>
            <person name="Riley R."/>
            <person name="LaButti K."/>
            <person name="Andreopoulos B."/>
            <person name="Lipzen A."/>
            <person name="Chen C."/>
            <person name="Yan M."/>
            <person name="Daum C."/>
            <person name="Ng V."/>
            <person name="Clum A."/>
            <person name="Steindorff A."/>
            <person name="Ohm R.A."/>
            <person name="Martin F."/>
            <person name="Silar P."/>
            <person name="Natvig D.O."/>
            <person name="Lalanne C."/>
            <person name="Gautier V."/>
            <person name="Ament-Velasquez S.L."/>
            <person name="Kruys A."/>
            <person name="Hutchinson M.I."/>
            <person name="Powell A.J."/>
            <person name="Barry K."/>
            <person name="Miller A.N."/>
            <person name="Grigoriev I.V."/>
            <person name="Debuchy R."/>
            <person name="Gladieux P."/>
            <person name="Hiltunen Thoren M."/>
            <person name="Johannesson H."/>
        </authorList>
    </citation>
    <scope>NUCLEOTIDE SEQUENCE</scope>
    <source>
        <strain evidence="2">CBS 990.96</strain>
    </source>
</reference>
<dbReference type="EMBL" id="MU865502">
    <property type="protein sequence ID" value="KAK4221953.1"/>
    <property type="molecule type" value="Genomic_DNA"/>
</dbReference>
<dbReference type="Proteomes" id="UP001301958">
    <property type="component" value="Unassembled WGS sequence"/>
</dbReference>
<dbReference type="AlphaFoldDB" id="A0AAN6YP67"/>
<gene>
    <name evidence="2" type="ORF">QBC38DRAFT_460922</name>
</gene>
<protein>
    <recommendedName>
        <fullName evidence="4">Fungal N-terminal domain-containing protein</fullName>
    </recommendedName>
</protein>
<feature type="region of interest" description="Disordered" evidence="1">
    <location>
        <begin position="238"/>
        <end position="263"/>
    </location>
</feature>
<accession>A0AAN6YP67</accession>